<keyword evidence="1" id="KW-0812">Transmembrane</keyword>
<accession>A0A9D1V271</accession>
<dbReference type="AlphaFoldDB" id="A0A9D1V271"/>
<dbReference type="Proteomes" id="UP000824193">
    <property type="component" value="Unassembled WGS sequence"/>
</dbReference>
<name>A0A9D1V271_9FIRM</name>
<evidence type="ECO:0000256" key="1">
    <source>
        <dbReference type="SAM" id="Phobius"/>
    </source>
</evidence>
<organism evidence="2 3">
    <name type="scientific">Candidatus Allofournierella pullicola</name>
    <dbReference type="NCBI Taxonomy" id="2838596"/>
    <lineage>
        <taxon>Bacteria</taxon>
        <taxon>Bacillati</taxon>
        <taxon>Bacillota</taxon>
        <taxon>Clostridia</taxon>
        <taxon>Eubacteriales</taxon>
        <taxon>Oscillospiraceae</taxon>
        <taxon>Allofournierella</taxon>
    </lineage>
</organism>
<gene>
    <name evidence="2" type="ORF">H9865_01420</name>
</gene>
<evidence type="ECO:0000313" key="3">
    <source>
        <dbReference type="Proteomes" id="UP000824193"/>
    </source>
</evidence>
<reference evidence="2" key="2">
    <citation type="submission" date="2021-04" db="EMBL/GenBank/DDBJ databases">
        <authorList>
            <person name="Gilroy R."/>
        </authorList>
    </citation>
    <scope>NUCLEOTIDE SEQUENCE</scope>
    <source>
        <strain evidence="2">2239</strain>
    </source>
</reference>
<proteinExistence type="predicted"/>
<sequence length="98" mass="10733">MAKRTRFAAACGAVLLVFALLFSVFFIVSEADHNCIGEDCPICHQIQTCQKLLEQLYAAHSTSGIGAVLCFFLLLAALRTQNIFTASSPVLWKVKLLN</sequence>
<dbReference type="EMBL" id="DXFW01000004">
    <property type="protein sequence ID" value="HIX04760.1"/>
    <property type="molecule type" value="Genomic_DNA"/>
</dbReference>
<reference evidence="2" key="1">
    <citation type="journal article" date="2021" name="PeerJ">
        <title>Extensive microbial diversity within the chicken gut microbiome revealed by metagenomics and culture.</title>
        <authorList>
            <person name="Gilroy R."/>
            <person name="Ravi A."/>
            <person name="Getino M."/>
            <person name="Pursley I."/>
            <person name="Horton D.L."/>
            <person name="Alikhan N.F."/>
            <person name="Baker D."/>
            <person name="Gharbi K."/>
            <person name="Hall N."/>
            <person name="Watson M."/>
            <person name="Adriaenssens E.M."/>
            <person name="Foster-Nyarko E."/>
            <person name="Jarju S."/>
            <person name="Secka A."/>
            <person name="Antonio M."/>
            <person name="Oren A."/>
            <person name="Chaudhuri R.R."/>
            <person name="La Ragione R."/>
            <person name="Hildebrand F."/>
            <person name="Pallen M.J."/>
        </authorList>
    </citation>
    <scope>NUCLEOTIDE SEQUENCE</scope>
    <source>
        <strain evidence="2">2239</strain>
    </source>
</reference>
<comment type="caution">
    <text evidence="2">The sequence shown here is derived from an EMBL/GenBank/DDBJ whole genome shotgun (WGS) entry which is preliminary data.</text>
</comment>
<feature type="transmembrane region" description="Helical" evidence="1">
    <location>
        <begin position="55"/>
        <end position="78"/>
    </location>
</feature>
<keyword evidence="1" id="KW-1133">Transmembrane helix</keyword>
<protein>
    <submittedName>
        <fullName evidence="2">Uncharacterized protein</fullName>
    </submittedName>
</protein>
<keyword evidence="1" id="KW-0472">Membrane</keyword>
<evidence type="ECO:0000313" key="2">
    <source>
        <dbReference type="EMBL" id="HIX04760.1"/>
    </source>
</evidence>